<dbReference type="InterPro" id="IPR016571">
    <property type="entry name" value="Spore_coat_assembly_CotJB"/>
</dbReference>
<dbReference type="Pfam" id="PF12652">
    <property type="entry name" value="CotJB"/>
    <property type="match status" value="1"/>
</dbReference>
<organism evidence="2 3">
    <name type="scientific">Ruminococcus flavefaciens</name>
    <dbReference type="NCBI Taxonomy" id="1265"/>
    <lineage>
        <taxon>Bacteria</taxon>
        <taxon>Bacillati</taxon>
        <taxon>Bacillota</taxon>
        <taxon>Clostridia</taxon>
        <taxon>Eubacteriales</taxon>
        <taxon>Oscillospiraceae</taxon>
        <taxon>Ruminococcus</taxon>
    </lineage>
</organism>
<reference evidence="2 3" key="1">
    <citation type="submission" date="2016-10" db="EMBL/GenBank/DDBJ databases">
        <authorList>
            <person name="de Groot N.N."/>
        </authorList>
    </citation>
    <scope>NUCLEOTIDE SEQUENCE [LARGE SCALE GENOMIC DNA]</scope>
    <source>
        <strain evidence="2 3">YAD2003</strain>
    </source>
</reference>
<evidence type="ECO:0000259" key="1">
    <source>
        <dbReference type="Pfam" id="PF12652"/>
    </source>
</evidence>
<dbReference type="InterPro" id="IPR024207">
    <property type="entry name" value="CotJB_dom"/>
</dbReference>
<proteinExistence type="predicted"/>
<dbReference type="RefSeq" id="WP_074714224.1">
    <property type="nucleotide sequence ID" value="NZ_FNWV01000001.1"/>
</dbReference>
<name>A0A1H6I1Z6_RUMFL</name>
<dbReference type="PIRSF" id="PIRSF010606">
    <property type="entry name" value="Spore_coat_CotJB"/>
    <property type="match status" value="1"/>
</dbReference>
<dbReference type="EMBL" id="FNWV01000001">
    <property type="protein sequence ID" value="SEH40352.1"/>
    <property type="molecule type" value="Genomic_DNA"/>
</dbReference>
<evidence type="ECO:0000313" key="3">
    <source>
        <dbReference type="Proteomes" id="UP000183190"/>
    </source>
</evidence>
<dbReference type="Proteomes" id="UP000183190">
    <property type="component" value="Unassembled WGS sequence"/>
</dbReference>
<gene>
    <name evidence="2" type="ORF">SAMN02910265_00407</name>
</gene>
<keyword evidence="2" id="KW-0167">Capsid protein</keyword>
<dbReference type="AlphaFoldDB" id="A0A1H6I1Z6"/>
<evidence type="ECO:0000313" key="2">
    <source>
        <dbReference type="EMBL" id="SEH40352.1"/>
    </source>
</evidence>
<protein>
    <submittedName>
        <fullName evidence="2">Spore coat protein JB</fullName>
    </submittedName>
</protein>
<accession>A0A1H6I1Z6</accession>
<sequence length="82" mass="10242">MNERRILLNKIKKYDFTLKELNLYLDTHPNCQRALAMFSKYKELRQNAIDEYNRRFGPLTPEQNNDMQHWSWIDDPWPWERR</sequence>
<dbReference type="OrthoDB" id="9804099at2"/>
<keyword evidence="2" id="KW-0946">Virion</keyword>
<feature type="domain" description="Protein CotJB" evidence="1">
    <location>
        <begin position="7"/>
        <end position="80"/>
    </location>
</feature>